<evidence type="ECO:0000256" key="1">
    <source>
        <dbReference type="SAM" id="MobiDB-lite"/>
    </source>
</evidence>
<accession>A0A0V0SE82</accession>
<name>A0A0V0SE82_9BILA</name>
<gene>
    <name evidence="2" type="ORF">T07_5365</name>
</gene>
<proteinExistence type="predicted"/>
<comment type="caution">
    <text evidence="2">The sequence shown here is derived from an EMBL/GenBank/DDBJ whole genome shotgun (WGS) entry which is preliminary data.</text>
</comment>
<sequence>MRISICHVPSVISRMREGERQEVSIKNEEKNPKSCRDHVPPPVLHATSVSSQLLNTFRPAPFSAG</sequence>
<evidence type="ECO:0000313" key="3">
    <source>
        <dbReference type="Proteomes" id="UP000054630"/>
    </source>
</evidence>
<protein>
    <submittedName>
        <fullName evidence="2">Uncharacterized protein</fullName>
    </submittedName>
</protein>
<evidence type="ECO:0000313" key="2">
    <source>
        <dbReference type="EMBL" id="KRX25050.1"/>
    </source>
</evidence>
<organism evidence="2 3">
    <name type="scientific">Trichinella nelsoni</name>
    <dbReference type="NCBI Taxonomy" id="6336"/>
    <lineage>
        <taxon>Eukaryota</taxon>
        <taxon>Metazoa</taxon>
        <taxon>Ecdysozoa</taxon>
        <taxon>Nematoda</taxon>
        <taxon>Enoplea</taxon>
        <taxon>Dorylaimia</taxon>
        <taxon>Trichinellida</taxon>
        <taxon>Trichinellidae</taxon>
        <taxon>Trichinella</taxon>
    </lineage>
</organism>
<dbReference type="Proteomes" id="UP000054630">
    <property type="component" value="Unassembled WGS sequence"/>
</dbReference>
<dbReference type="AlphaFoldDB" id="A0A0V0SE82"/>
<reference evidence="2 3" key="1">
    <citation type="submission" date="2015-01" db="EMBL/GenBank/DDBJ databases">
        <title>Evolution of Trichinella species and genotypes.</title>
        <authorList>
            <person name="Korhonen P.K."/>
            <person name="Edoardo P."/>
            <person name="Giuseppe L.R."/>
            <person name="Gasser R.B."/>
        </authorList>
    </citation>
    <scope>NUCLEOTIDE SEQUENCE [LARGE SCALE GENOMIC DNA]</scope>
    <source>
        <strain evidence="2">ISS37</strain>
    </source>
</reference>
<keyword evidence="3" id="KW-1185">Reference proteome</keyword>
<dbReference type="EMBL" id="JYDL01000014">
    <property type="protein sequence ID" value="KRX25050.1"/>
    <property type="molecule type" value="Genomic_DNA"/>
</dbReference>
<feature type="region of interest" description="Disordered" evidence="1">
    <location>
        <begin position="17"/>
        <end position="39"/>
    </location>
</feature>